<evidence type="ECO:0000313" key="3">
    <source>
        <dbReference type="Proteomes" id="UP000001058"/>
    </source>
</evidence>
<dbReference type="RefSeq" id="XP_002958482.1">
    <property type="nucleotide sequence ID" value="XM_002958436.1"/>
</dbReference>
<feature type="compositionally biased region" description="Pro residues" evidence="1">
    <location>
        <begin position="52"/>
        <end position="62"/>
    </location>
</feature>
<sequence length="323" mass="35371">MAATSHPPATLPPPSTQPFRHSRSPYGGAPEPYGDPYASGDSYRHHTHHAGPYPPPHPPPGGGFPRAESTTRVYIPSTVHVAPPKIQMQPWARKCWRWLVDNTTGVARVDLRRPTPVYGPVYGQTYPAASSPTGTLTMARQPLLMGRSGGAKESGKPLLDVGMGINLDVDQQEIQPVARIKIKDLVSIKVAPMALLKISRSIPLGPVALKCMSISPQQCAVQVLQFGSSVSLRTSASLLFPRQLPLEARTILTCYARTAYSSDGSKRGQILPFKGSVVVEVLRMRGAHGVGQWVPRYRYKEGVIKYPDVYYICINSCPAWRTW</sequence>
<keyword evidence="3" id="KW-1185">Reference proteome</keyword>
<dbReference type="InParanoid" id="D8UII6"/>
<organism evidence="3">
    <name type="scientific">Volvox carteri f. nagariensis</name>
    <dbReference type="NCBI Taxonomy" id="3068"/>
    <lineage>
        <taxon>Eukaryota</taxon>
        <taxon>Viridiplantae</taxon>
        <taxon>Chlorophyta</taxon>
        <taxon>core chlorophytes</taxon>
        <taxon>Chlorophyceae</taxon>
        <taxon>CS clade</taxon>
        <taxon>Chlamydomonadales</taxon>
        <taxon>Volvocaceae</taxon>
        <taxon>Volvox</taxon>
    </lineage>
</organism>
<dbReference type="Proteomes" id="UP000001058">
    <property type="component" value="Unassembled WGS sequence"/>
</dbReference>
<dbReference type="AlphaFoldDB" id="D8UII6"/>
<dbReference type="KEGG" id="vcn:VOLCADRAFT_121722"/>
<gene>
    <name evidence="2" type="ORF">VOLCADRAFT_121722</name>
</gene>
<protein>
    <submittedName>
        <fullName evidence="2">Uncharacterized protein</fullName>
    </submittedName>
</protein>
<dbReference type="OrthoDB" id="1932153at2759"/>
<evidence type="ECO:0000256" key="1">
    <source>
        <dbReference type="SAM" id="MobiDB-lite"/>
    </source>
</evidence>
<name>D8UII6_VOLCA</name>
<evidence type="ECO:0000313" key="2">
    <source>
        <dbReference type="EMBL" id="EFJ40482.1"/>
    </source>
</evidence>
<dbReference type="EMBL" id="GL378415">
    <property type="protein sequence ID" value="EFJ40482.1"/>
    <property type="molecule type" value="Genomic_DNA"/>
</dbReference>
<dbReference type="GeneID" id="9627918"/>
<reference evidence="2 3" key="1">
    <citation type="journal article" date="2010" name="Science">
        <title>Genomic analysis of organismal complexity in the multicellular green alga Volvox carteri.</title>
        <authorList>
            <person name="Prochnik S.E."/>
            <person name="Umen J."/>
            <person name="Nedelcu A.M."/>
            <person name="Hallmann A."/>
            <person name="Miller S.M."/>
            <person name="Nishii I."/>
            <person name="Ferris P."/>
            <person name="Kuo A."/>
            <person name="Mitros T."/>
            <person name="Fritz-Laylin L.K."/>
            <person name="Hellsten U."/>
            <person name="Chapman J."/>
            <person name="Simakov O."/>
            <person name="Rensing S.A."/>
            <person name="Terry A."/>
            <person name="Pangilinan J."/>
            <person name="Kapitonov V."/>
            <person name="Jurka J."/>
            <person name="Salamov A."/>
            <person name="Shapiro H."/>
            <person name="Schmutz J."/>
            <person name="Grimwood J."/>
            <person name="Lindquist E."/>
            <person name="Lucas S."/>
            <person name="Grigoriev I.V."/>
            <person name="Schmitt R."/>
            <person name="Kirk D."/>
            <person name="Rokhsar D.S."/>
        </authorList>
    </citation>
    <scope>NUCLEOTIDE SEQUENCE [LARGE SCALE GENOMIC DNA]</scope>
    <source>
        <strain evidence="3">f. Nagariensis / Eve</strain>
    </source>
</reference>
<accession>D8UII6</accession>
<feature type="region of interest" description="Disordered" evidence="1">
    <location>
        <begin position="1"/>
        <end position="68"/>
    </location>
</feature>
<proteinExistence type="predicted"/>